<evidence type="ECO:0000256" key="3">
    <source>
        <dbReference type="ARBA" id="ARBA00022692"/>
    </source>
</evidence>
<evidence type="ECO:0000256" key="2">
    <source>
        <dbReference type="ARBA" id="ARBA00022448"/>
    </source>
</evidence>
<comment type="subcellular location">
    <subcellularLocation>
        <location evidence="1">Endomembrane system</location>
        <topology evidence="1">Multi-pass membrane protein</topology>
    </subcellularLocation>
</comment>
<dbReference type="GO" id="GO:0007040">
    <property type="term" value="P:lysosome organization"/>
    <property type="evidence" value="ECO:0007669"/>
    <property type="project" value="TreeGrafter"/>
</dbReference>
<reference evidence="6" key="1">
    <citation type="submission" date="2020-11" db="EMBL/GenBank/DDBJ databases">
        <authorList>
            <person name="Tran Van P."/>
        </authorList>
    </citation>
    <scope>NUCLEOTIDE SEQUENCE</scope>
</reference>
<keyword evidence="5" id="KW-0472">Membrane</keyword>
<protein>
    <submittedName>
        <fullName evidence="6">Uncharacterized protein</fullName>
    </submittedName>
</protein>
<dbReference type="AlphaFoldDB" id="A0A7R9CYC2"/>
<name>A0A7R9CYC2_TIMPO</name>
<evidence type="ECO:0000313" key="6">
    <source>
        <dbReference type="EMBL" id="CAD7403702.1"/>
    </source>
</evidence>
<accession>A0A7R9CYC2</accession>
<keyword evidence="3" id="KW-0812">Transmembrane</keyword>
<keyword evidence="4" id="KW-1133">Transmembrane helix</keyword>
<dbReference type="Pfam" id="PF02487">
    <property type="entry name" value="CLN3"/>
    <property type="match status" value="1"/>
</dbReference>
<evidence type="ECO:0000256" key="4">
    <source>
        <dbReference type="ARBA" id="ARBA00022989"/>
    </source>
</evidence>
<dbReference type="GO" id="GO:0051453">
    <property type="term" value="P:regulation of intracellular pH"/>
    <property type="evidence" value="ECO:0007669"/>
    <property type="project" value="TreeGrafter"/>
</dbReference>
<dbReference type="GO" id="GO:0005764">
    <property type="term" value="C:lysosome"/>
    <property type="evidence" value="ECO:0007669"/>
    <property type="project" value="TreeGrafter"/>
</dbReference>
<proteinExistence type="predicted"/>
<dbReference type="GO" id="GO:0016020">
    <property type="term" value="C:membrane"/>
    <property type="evidence" value="ECO:0007669"/>
    <property type="project" value="InterPro"/>
</dbReference>
<evidence type="ECO:0000256" key="1">
    <source>
        <dbReference type="ARBA" id="ARBA00004127"/>
    </source>
</evidence>
<dbReference type="InterPro" id="IPR003492">
    <property type="entry name" value="Battenin_disease_Cln3"/>
</dbReference>
<sequence>MVVLGGEKECDSFWGLLQNPNDHRSVPAFVERESRKPFIKSHPQYTRPGSNLNLSVFGSLVHCESITLNHEVTEAGNITFEMIDFHNNNIGLSHSEQYRWLQVLYQVGVFVSRSSVNIIKIHQIWLMCLLQKWVSEDKREFSMGITSLADAVGIGLAGFISIPVHNEDYSTNLNASNFKNLLVEGPRNSLESRKYIVNQGGNDAHVMAKANQMAYANASSLRQWELRAKIYLDDFSLQSDFWVARFLYVNCLSKSMHMEASSSESDLHTSF</sequence>
<evidence type="ECO:0000256" key="5">
    <source>
        <dbReference type="ARBA" id="ARBA00023136"/>
    </source>
</evidence>
<keyword evidence="2" id="KW-0813">Transport</keyword>
<dbReference type="PANTHER" id="PTHR10981">
    <property type="entry name" value="BATTENIN"/>
    <property type="match status" value="1"/>
</dbReference>
<dbReference type="PANTHER" id="PTHR10981:SF0">
    <property type="entry name" value="BATTENIN"/>
    <property type="match status" value="1"/>
</dbReference>
<dbReference type="GO" id="GO:0012505">
    <property type="term" value="C:endomembrane system"/>
    <property type="evidence" value="ECO:0007669"/>
    <property type="project" value="UniProtKB-SubCell"/>
</dbReference>
<gene>
    <name evidence="6" type="ORF">TPSB3V08_LOCUS4172</name>
</gene>
<dbReference type="EMBL" id="OD001960">
    <property type="protein sequence ID" value="CAD7403702.1"/>
    <property type="molecule type" value="Genomic_DNA"/>
</dbReference>
<organism evidence="6">
    <name type="scientific">Timema poppense</name>
    <name type="common">Walking stick</name>
    <dbReference type="NCBI Taxonomy" id="170557"/>
    <lineage>
        <taxon>Eukaryota</taxon>
        <taxon>Metazoa</taxon>
        <taxon>Ecdysozoa</taxon>
        <taxon>Arthropoda</taxon>
        <taxon>Hexapoda</taxon>
        <taxon>Insecta</taxon>
        <taxon>Pterygota</taxon>
        <taxon>Neoptera</taxon>
        <taxon>Polyneoptera</taxon>
        <taxon>Phasmatodea</taxon>
        <taxon>Timematodea</taxon>
        <taxon>Timematoidea</taxon>
        <taxon>Timematidae</taxon>
        <taxon>Timema</taxon>
    </lineage>
</organism>